<keyword evidence="1" id="KW-1185">Reference proteome</keyword>
<dbReference type="RefSeq" id="XP_013772346.1">
    <property type="nucleotide sequence ID" value="XM_013916892.2"/>
</dbReference>
<evidence type="ECO:0000313" key="1">
    <source>
        <dbReference type="Proteomes" id="UP000694941"/>
    </source>
</evidence>
<protein>
    <submittedName>
        <fullName evidence="2">Uncharacterized protein LOC106457472 isoform X2</fullName>
    </submittedName>
</protein>
<gene>
    <name evidence="2" type="primary">LOC106457472</name>
</gene>
<organism evidence="1 2">
    <name type="scientific">Limulus polyphemus</name>
    <name type="common">Atlantic horseshoe crab</name>
    <dbReference type="NCBI Taxonomy" id="6850"/>
    <lineage>
        <taxon>Eukaryota</taxon>
        <taxon>Metazoa</taxon>
        <taxon>Ecdysozoa</taxon>
        <taxon>Arthropoda</taxon>
        <taxon>Chelicerata</taxon>
        <taxon>Merostomata</taxon>
        <taxon>Xiphosura</taxon>
        <taxon>Limulidae</taxon>
        <taxon>Limulus</taxon>
    </lineage>
</organism>
<dbReference type="Proteomes" id="UP000694941">
    <property type="component" value="Unplaced"/>
</dbReference>
<accession>A0ABM1B0L8</accession>
<dbReference type="GeneID" id="106457472"/>
<evidence type="ECO:0000313" key="2">
    <source>
        <dbReference type="RefSeq" id="XP_013772346.1"/>
    </source>
</evidence>
<proteinExistence type="predicted"/>
<name>A0ABM1B0L8_LIMPO</name>
<reference evidence="2" key="1">
    <citation type="submission" date="2025-08" db="UniProtKB">
        <authorList>
            <consortium name="RefSeq"/>
        </authorList>
    </citation>
    <scope>IDENTIFICATION</scope>
    <source>
        <tissue evidence="2">Muscle</tissue>
    </source>
</reference>
<sequence length="185" mass="21291">MEPEPLFIRPSTGLNIRHSKSDPLLQLKAHFCCSDFDNHNVQELALLSNWENLRDNQVAFSWDSDCISDTDSVNQVFQENNMLTIEGLRNHYNSCFSCGVNWYEDHVSLDCPECGGYAMQRPCPECDGQCESTWRRDLAASHNTKQAKWEGECRKSRTQTNQKLFHHNDNCEVLTNAMKNLKTSI</sequence>